<reference evidence="25 26" key="1">
    <citation type="submission" date="2021-03" db="EMBL/GenBank/DDBJ databases">
        <title>Novel species identification of genus Shewanella.</title>
        <authorList>
            <person name="Liu G."/>
            <person name="Zhang Q."/>
        </authorList>
    </citation>
    <scope>NUCLEOTIDE SEQUENCE [LARGE SCALE GENOMIC DNA]</scope>
    <source>
        <strain evidence="25 26">FJAT-51800</strain>
    </source>
</reference>
<keyword evidence="10" id="KW-0443">Lipid metabolism</keyword>
<keyword evidence="9" id="KW-0809">Transit peptide</keyword>
<evidence type="ECO:0000256" key="13">
    <source>
        <dbReference type="ARBA" id="ARBA00035852"/>
    </source>
</evidence>
<evidence type="ECO:0000256" key="9">
    <source>
        <dbReference type="ARBA" id="ARBA00022946"/>
    </source>
</evidence>
<evidence type="ECO:0000313" key="26">
    <source>
        <dbReference type="Proteomes" id="UP000662770"/>
    </source>
</evidence>
<keyword evidence="7" id="KW-0378">Hydrolase</keyword>
<keyword evidence="6" id="KW-0053">Apoptosis</keyword>
<comment type="catalytic activity">
    <reaction evidence="23">
        <text>tetradecanoyl-CoA + H2O = tetradecanoate + CoA + H(+)</text>
        <dbReference type="Rhea" id="RHEA:40119"/>
        <dbReference type="ChEBI" id="CHEBI:15377"/>
        <dbReference type="ChEBI" id="CHEBI:15378"/>
        <dbReference type="ChEBI" id="CHEBI:30807"/>
        <dbReference type="ChEBI" id="CHEBI:57287"/>
        <dbReference type="ChEBI" id="CHEBI:57385"/>
    </reaction>
    <physiologicalReaction direction="left-to-right" evidence="23">
        <dbReference type="Rhea" id="RHEA:40120"/>
    </physiologicalReaction>
</comment>
<dbReference type="PANTHER" id="PTHR12418">
    <property type="entry name" value="ACYL-COENZYME A THIOESTERASE THEM4"/>
    <property type="match status" value="1"/>
</dbReference>
<evidence type="ECO:0000313" key="25">
    <source>
        <dbReference type="EMBL" id="QSX33199.1"/>
    </source>
</evidence>
<evidence type="ECO:0000256" key="22">
    <source>
        <dbReference type="ARBA" id="ARBA00048074"/>
    </source>
</evidence>
<comment type="catalytic activity">
    <reaction evidence="21">
        <text>decanoyl-CoA + H2O = decanoate + CoA + H(+)</text>
        <dbReference type="Rhea" id="RHEA:40059"/>
        <dbReference type="ChEBI" id="CHEBI:15377"/>
        <dbReference type="ChEBI" id="CHEBI:15378"/>
        <dbReference type="ChEBI" id="CHEBI:27689"/>
        <dbReference type="ChEBI" id="CHEBI:57287"/>
        <dbReference type="ChEBI" id="CHEBI:61430"/>
    </reaction>
    <physiologicalReaction direction="left-to-right" evidence="21">
        <dbReference type="Rhea" id="RHEA:40060"/>
    </physiologicalReaction>
</comment>
<comment type="catalytic activity">
    <reaction evidence="20">
        <text>hexadecanoyl-CoA + H2O = hexadecanoate + CoA + H(+)</text>
        <dbReference type="Rhea" id="RHEA:16645"/>
        <dbReference type="ChEBI" id="CHEBI:7896"/>
        <dbReference type="ChEBI" id="CHEBI:15377"/>
        <dbReference type="ChEBI" id="CHEBI:15378"/>
        <dbReference type="ChEBI" id="CHEBI:57287"/>
        <dbReference type="ChEBI" id="CHEBI:57379"/>
        <dbReference type="EC" id="3.1.2.2"/>
    </reaction>
    <physiologicalReaction direction="left-to-right" evidence="20">
        <dbReference type="Rhea" id="RHEA:16646"/>
    </physiologicalReaction>
</comment>
<keyword evidence="11" id="KW-0472">Membrane</keyword>
<dbReference type="InterPro" id="IPR003736">
    <property type="entry name" value="PAAI_dom"/>
</dbReference>
<dbReference type="RefSeq" id="WP_207354435.1">
    <property type="nucleotide sequence ID" value="NZ_CP071503.1"/>
</dbReference>
<evidence type="ECO:0000256" key="23">
    <source>
        <dbReference type="ARBA" id="ARBA00048180"/>
    </source>
</evidence>
<dbReference type="SUPFAM" id="SSF54637">
    <property type="entry name" value="Thioesterase/thiol ester dehydrase-isomerase"/>
    <property type="match status" value="1"/>
</dbReference>
<evidence type="ECO:0000256" key="20">
    <source>
        <dbReference type="ARBA" id="ARBA00047734"/>
    </source>
</evidence>
<comment type="catalytic activity">
    <reaction evidence="13">
        <text>(5Z,8Z,11Z,14Z)-eicosatetraenoyl-CoA + H2O = (5Z,8Z,11Z,14Z)-eicosatetraenoate + CoA + H(+)</text>
        <dbReference type="Rhea" id="RHEA:40151"/>
        <dbReference type="ChEBI" id="CHEBI:15377"/>
        <dbReference type="ChEBI" id="CHEBI:15378"/>
        <dbReference type="ChEBI" id="CHEBI:32395"/>
        <dbReference type="ChEBI" id="CHEBI:57287"/>
        <dbReference type="ChEBI" id="CHEBI:57368"/>
    </reaction>
    <physiologicalReaction direction="left-to-right" evidence="13">
        <dbReference type="Rhea" id="RHEA:40152"/>
    </physiologicalReaction>
</comment>
<evidence type="ECO:0000256" key="18">
    <source>
        <dbReference type="ARBA" id="ARBA00043210"/>
    </source>
</evidence>
<gene>
    <name evidence="25" type="ORF">JYB87_15960</name>
</gene>
<comment type="similarity">
    <text evidence="15">Belongs to the THEM4/THEM5 thioesterase family.</text>
</comment>
<feature type="domain" description="Thioesterase" evidence="24">
    <location>
        <begin position="51"/>
        <end position="119"/>
    </location>
</feature>
<comment type="catalytic activity">
    <reaction evidence="14">
        <text>(9Z)-octadecenoyl-CoA + H2O = (9Z)-octadecenoate + CoA + H(+)</text>
        <dbReference type="Rhea" id="RHEA:40139"/>
        <dbReference type="ChEBI" id="CHEBI:15377"/>
        <dbReference type="ChEBI" id="CHEBI:15378"/>
        <dbReference type="ChEBI" id="CHEBI:30823"/>
        <dbReference type="ChEBI" id="CHEBI:57287"/>
        <dbReference type="ChEBI" id="CHEBI:57387"/>
    </reaction>
    <physiologicalReaction direction="left-to-right" evidence="14">
        <dbReference type="Rhea" id="RHEA:40140"/>
    </physiologicalReaction>
</comment>
<evidence type="ECO:0000256" key="10">
    <source>
        <dbReference type="ARBA" id="ARBA00023098"/>
    </source>
</evidence>
<organism evidence="25 26">
    <name type="scientific">Shewanella avicenniae</name>
    <dbReference type="NCBI Taxonomy" id="2814294"/>
    <lineage>
        <taxon>Bacteria</taxon>
        <taxon>Pseudomonadati</taxon>
        <taxon>Pseudomonadota</taxon>
        <taxon>Gammaproteobacteria</taxon>
        <taxon>Alteromonadales</taxon>
        <taxon>Shewanellaceae</taxon>
        <taxon>Shewanella</taxon>
    </lineage>
</organism>
<keyword evidence="8" id="KW-0276">Fatty acid metabolism</keyword>
<evidence type="ECO:0000256" key="2">
    <source>
        <dbReference type="ARBA" id="ARBA00004496"/>
    </source>
</evidence>
<evidence type="ECO:0000256" key="4">
    <source>
        <dbReference type="ARBA" id="ARBA00022475"/>
    </source>
</evidence>
<dbReference type="EC" id="3.1.2.2" evidence="16"/>
<evidence type="ECO:0000256" key="14">
    <source>
        <dbReference type="ARBA" id="ARBA00037002"/>
    </source>
</evidence>
<comment type="catalytic activity">
    <reaction evidence="22">
        <text>dodecanoyl-CoA + H2O = dodecanoate + CoA + H(+)</text>
        <dbReference type="Rhea" id="RHEA:30135"/>
        <dbReference type="ChEBI" id="CHEBI:15377"/>
        <dbReference type="ChEBI" id="CHEBI:15378"/>
        <dbReference type="ChEBI" id="CHEBI:18262"/>
        <dbReference type="ChEBI" id="CHEBI:57287"/>
        <dbReference type="ChEBI" id="CHEBI:57375"/>
    </reaction>
    <physiologicalReaction direction="left-to-right" evidence="22">
        <dbReference type="Rhea" id="RHEA:30136"/>
    </physiologicalReaction>
</comment>
<comment type="subcellular location">
    <subcellularLocation>
        <location evidence="3">Cell projection</location>
        <location evidence="3">Ruffle membrane</location>
    </subcellularLocation>
    <subcellularLocation>
        <location evidence="2">Cytoplasm</location>
    </subcellularLocation>
    <subcellularLocation>
        <location evidence="1">Membrane</location>
        <topology evidence="1">Peripheral membrane protein</topology>
    </subcellularLocation>
</comment>
<keyword evidence="12" id="KW-0966">Cell projection</keyword>
<accession>A0ABX7QPK0</accession>
<dbReference type="PANTHER" id="PTHR12418:SF19">
    <property type="entry name" value="ACYL-COENZYME A THIOESTERASE THEM4"/>
    <property type="match status" value="1"/>
</dbReference>
<proteinExistence type="inferred from homology"/>
<evidence type="ECO:0000256" key="5">
    <source>
        <dbReference type="ARBA" id="ARBA00022490"/>
    </source>
</evidence>
<dbReference type="Pfam" id="PF03061">
    <property type="entry name" value="4HBT"/>
    <property type="match status" value="1"/>
</dbReference>
<keyword evidence="5" id="KW-0963">Cytoplasm</keyword>
<protein>
    <recommendedName>
        <fullName evidence="17">Acyl-coenzyme A thioesterase THEM4</fullName>
        <ecNumber evidence="16">3.1.2.2</ecNumber>
    </recommendedName>
    <alternativeName>
        <fullName evidence="18">Thioesterase superfamily member 4</fullName>
    </alternativeName>
</protein>
<keyword evidence="4" id="KW-1003">Cell membrane</keyword>
<dbReference type="CDD" id="cd03443">
    <property type="entry name" value="PaaI_thioesterase"/>
    <property type="match status" value="1"/>
</dbReference>
<dbReference type="InterPro" id="IPR006683">
    <property type="entry name" value="Thioestr_dom"/>
</dbReference>
<evidence type="ECO:0000256" key="3">
    <source>
        <dbReference type="ARBA" id="ARBA00004632"/>
    </source>
</evidence>
<dbReference type="Proteomes" id="UP000662770">
    <property type="component" value="Chromosome"/>
</dbReference>
<evidence type="ECO:0000256" key="6">
    <source>
        <dbReference type="ARBA" id="ARBA00022703"/>
    </source>
</evidence>
<dbReference type="Gene3D" id="3.10.129.10">
    <property type="entry name" value="Hotdog Thioesterase"/>
    <property type="match status" value="1"/>
</dbReference>
<dbReference type="EMBL" id="CP071503">
    <property type="protein sequence ID" value="QSX33199.1"/>
    <property type="molecule type" value="Genomic_DNA"/>
</dbReference>
<evidence type="ECO:0000256" key="11">
    <source>
        <dbReference type="ARBA" id="ARBA00023136"/>
    </source>
</evidence>
<dbReference type="InterPro" id="IPR029069">
    <property type="entry name" value="HotDog_dom_sf"/>
</dbReference>
<evidence type="ECO:0000256" key="7">
    <source>
        <dbReference type="ARBA" id="ARBA00022801"/>
    </source>
</evidence>
<comment type="catalytic activity">
    <reaction evidence="19">
        <text>octanoyl-CoA + H2O = octanoate + CoA + H(+)</text>
        <dbReference type="Rhea" id="RHEA:30143"/>
        <dbReference type="ChEBI" id="CHEBI:15377"/>
        <dbReference type="ChEBI" id="CHEBI:15378"/>
        <dbReference type="ChEBI" id="CHEBI:25646"/>
        <dbReference type="ChEBI" id="CHEBI:57287"/>
        <dbReference type="ChEBI" id="CHEBI:57386"/>
    </reaction>
    <physiologicalReaction direction="left-to-right" evidence="19">
        <dbReference type="Rhea" id="RHEA:30144"/>
    </physiologicalReaction>
</comment>
<evidence type="ECO:0000256" key="17">
    <source>
        <dbReference type="ARBA" id="ARBA00040123"/>
    </source>
</evidence>
<evidence type="ECO:0000256" key="16">
    <source>
        <dbReference type="ARBA" id="ARBA00038848"/>
    </source>
</evidence>
<evidence type="ECO:0000259" key="24">
    <source>
        <dbReference type="Pfam" id="PF03061"/>
    </source>
</evidence>
<evidence type="ECO:0000256" key="21">
    <source>
        <dbReference type="ARBA" id="ARBA00047969"/>
    </source>
</evidence>
<evidence type="ECO:0000256" key="12">
    <source>
        <dbReference type="ARBA" id="ARBA00023273"/>
    </source>
</evidence>
<name>A0ABX7QPK0_9GAMM</name>
<evidence type="ECO:0000256" key="1">
    <source>
        <dbReference type="ARBA" id="ARBA00004170"/>
    </source>
</evidence>
<dbReference type="NCBIfam" id="TIGR00369">
    <property type="entry name" value="unchar_dom_1"/>
    <property type="match status" value="1"/>
</dbReference>
<evidence type="ECO:0000256" key="15">
    <source>
        <dbReference type="ARBA" id="ARBA00038456"/>
    </source>
</evidence>
<evidence type="ECO:0000256" key="19">
    <source>
        <dbReference type="ARBA" id="ARBA00047588"/>
    </source>
</evidence>
<evidence type="ECO:0000256" key="8">
    <source>
        <dbReference type="ARBA" id="ARBA00022832"/>
    </source>
</evidence>
<sequence length="141" mass="15487">MKTKRADSHHQCIVCAAPEQNPASLDLLFTQMRAQQVQARFMVDQRYQGYQGVLHGGIAATLLDAAMTQCLVAQGIEAMTASLDVRFHMPIAIGSRLTVIGRQLAQKRNIYLMEAELVANGLCYASAKAKFMLPKQPKVAP</sequence>
<dbReference type="InterPro" id="IPR052365">
    <property type="entry name" value="THEM4/THEM5_acyl-CoA_thioest"/>
</dbReference>
<keyword evidence="26" id="KW-1185">Reference proteome</keyword>